<dbReference type="InterPro" id="IPR002110">
    <property type="entry name" value="Ankyrin_rpt"/>
</dbReference>
<evidence type="ECO:0000256" key="1">
    <source>
        <dbReference type="ARBA" id="ARBA00022737"/>
    </source>
</evidence>
<dbReference type="AlphaFoldDB" id="A0A9P4LS23"/>
<dbReference type="InterPro" id="IPR036770">
    <property type="entry name" value="Ankyrin_rpt-contain_sf"/>
</dbReference>
<proteinExistence type="predicted"/>
<dbReference type="EMBL" id="ML978167">
    <property type="protein sequence ID" value="KAF2033359.1"/>
    <property type="molecule type" value="Genomic_DNA"/>
</dbReference>
<dbReference type="PANTHER" id="PTHR24123">
    <property type="entry name" value="ANKYRIN REPEAT-CONTAINING"/>
    <property type="match status" value="1"/>
</dbReference>
<keyword evidence="2 3" id="KW-0040">ANK repeat</keyword>
<dbReference type="PROSITE" id="PS50088">
    <property type="entry name" value="ANK_REPEAT"/>
    <property type="match status" value="2"/>
</dbReference>
<dbReference type="PROSITE" id="PS50297">
    <property type="entry name" value="ANK_REP_REGION"/>
    <property type="match status" value="1"/>
</dbReference>
<evidence type="ECO:0000313" key="5">
    <source>
        <dbReference type="Proteomes" id="UP000799777"/>
    </source>
</evidence>
<dbReference type="Gene3D" id="1.25.40.20">
    <property type="entry name" value="Ankyrin repeat-containing domain"/>
    <property type="match status" value="3"/>
</dbReference>
<accession>A0A9P4LS23</accession>
<dbReference type="OrthoDB" id="5431422at2759"/>
<name>A0A9P4LS23_9PLEO</name>
<dbReference type="InterPro" id="IPR051165">
    <property type="entry name" value="Multifunctional_ANK_Repeat"/>
</dbReference>
<evidence type="ECO:0000313" key="4">
    <source>
        <dbReference type="EMBL" id="KAF2033359.1"/>
    </source>
</evidence>
<feature type="repeat" description="ANK" evidence="3">
    <location>
        <begin position="261"/>
        <end position="295"/>
    </location>
</feature>
<keyword evidence="1" id="KW-0677">Repeat</keyword>
<comment type="caution">
    <text evidence="4">The sequence shown here is derived from an EMBL/GenBank/DDBJ whole genome shotgun (WGS) entry which is preliminary data.</text>
</comment>
<evidence type="ECO:0000256" key="2">
    <source>
        <dbReference type="ARBA" id="ARBA00023043"/>
    </source>
</evidence>
<gene>
    <name evidence="4" type="ORF">EK21DRAFT_109155</name>
</gene>
<evidence type="ECO:0000256" key="3">
    <source>
        <dbReference type="PROSITE-ProRule" id="PRU00023"/>
    </source>
</evidence>
<dbReference type="Proteomes" id="UP000799777">
    <property type="component" value="Unassembled WGS sequence"/>
</dbReference>
<sequence>MTAFSPSLYCPLPTGIAPIRSHFTTASMQSPVLEVMMFDGHPEDRPYETYIGDNGGELDISLHRAATRGDVVEISRLLEAGHNINGRDAGEESALNCAVIADKPEAVQTLLLHGADPGLRGNGGSDGQEGDDAALCAARLDRIEVMKVLIANGVGIHSYALGTAVESRIMEMLRLLVETTSSDFVDMPKPQAIEDLGYDATSVATDKQSGLNAALLAIFNQDDVHDDLMEMEPWRDWNVAVQIIKLLVDAGASVNAHEHSVPRTPLHFALQLQEPPPEFVNYLLAHGADVNAPNWLGRTPFFQLLTRADATEEMVNRFRDLGGKLDVTYDDGNTPLHLVRSPRIAGWLLASGVLQLLNAGAVVDEREEFSRTALMLASHVDVTTKLLERGANMHAVDEAGESASQLPGVSGFHINEAGNVESDTVPQTTQMQDNGIGEDAGSMKPASLTPRDPSWGNNQYKEYISLIQAWAKNPSCPQDTLYVDGYDYFYDAPVKRYLGRRDTCTETDFVKLVNWIVTLLRYPYSTPDTLKYDWDNIIVAFDRTQETLSYDNLQAFVAANDDWDSHGLVSDVFLDSYMAQQNIWNYQDVQRDCSSTSSCGTTTKRDNDEFLEVDINEVLDGPRMLDAVDVLEGSDVLDARDMLDEYRTYVSKAGTGPGRNNNSRTWRNQPDAGTILDGIENGNLPLQYARWQRMRQNAETFLELAYHIGPHRTALNNWARRL</sequence>
<protein>
    <submittedName>
        <fullName evidence="4">Ankyrin</fullName>
    </submittedName>
</protein>
<keyword evidence="5" id="KW-1185">Reference proteome</keyword>
<dbReference type="Pfam" id="PF00023">
    <property type="entry name" value="Ank"/>
    <property type="match status" value="1"/>
</dbReference>
<dbReference type="PANTHER" id="PTHR24123:SF33">
    <property type="entry name" value="PROTEIN HOS4"/>
    <property type="match status" value="1"/>
</dbReference>
<dbReference type="SMART" id="SM00248">
    <property type="entry name" value="ANK"/>
    <property type="match status" value="7"/>
</dbReference>
<organism evidence="4 5">
    <name type="scientific">Setomelanomma holmii</name>
    <dbReference type="NCBI Taxonomy" id="210430"/>
    <lineage>
        <taxon>Eukaryota</taxon>
        <taxon>Fungi</taxon>
        <taxon>Dikarya</taxon>
        <taxon>Ascomycota</taxon>
        <taxon>Pezizomycotina</taxon>
        <taxon>Dothideomycetes</taxon>
        <taxon>Pleosporomycetidae</taxon>
        <taxon>Pleosporales</taxon>
        <taxon>Pleosporineae</taxon>
        <taxon>Phaeosphaeriaceae</taxon>
        <taxon>Setomelanomma</taxon>
    </lineage>
</organism>
<dbReference type="SUPFAM" id="SSF48403">
    <property type="entry name" value="Ankyrin repeat"/>
    <property type="match status" value="1"/>
</dbReference>
<feature type="repeat" description="ANK" evidence="3">
    <location>
        <begin position="57"/>
        <end position="89"/>
    </location>
</feature>
<reference evidence="4" key="1">
    <citation type="journal article" date="2020" name="Stud. Mycol.">
        <title>101 Dothideomycetes genomes: a test case for predicting lifestyles and emergence of pathogens.</title>
        <authorList>
            <person name="Haridas S."/>
            <person name="Albert R."/>
            <person name="Binder M."/>
            <person name="Bloem J."/>
            <person name="Labutti K."/>
            <person name="Salamov A."/>
            <person name="Andreopoulos B."/>
            <person name="Baker S."/>
            <person name="Barry K."/>
            <person name="Bills G."/>
            <person name="Bluhm B."/>
            <person name="Cannon C."/>
            <person name="Castanera R."/>
            <person name="Culley D."/>
            <person name="Daum C."/>
            <person name="Ezra D."/>
            <person name="Gonzalez J."/>
            <person name="Henrissat B."/>
            <person name="Kuo A."/>
            <person name="Liang C."/>
            <person name="Lipzen A."/>
            <person name="Lutzoni F."/>
            <person name="Magnuson J."/>
            <person name="Mondo S."/>
            <person name="Nolan M."/>
            <person name="Ohm R."/>
            <person name="Pangilinan J."/>
            <person name="Park H.-J."/>
            <person name="Ramirez L."/>
            <person name="Alfaro M."/>
            <person name="Sun H."/>
            <person name="Tritt A."/>
            <person name="Yoshinaga Y."/>
            <person name="Zwiers L.-H."/>
            <person name="Turgeon B."/>
            <person name="Goodwin S."/>
            <person name="Spatafora J."/>
            <person name="Crous P."/>
            <person name="Grigoriev I."/>
        </authorList>
    </citation>
    <scope>NUCLEOTIDE SEQUENCE</scope>
    <source>
        <strain evidence="4">CBS 110217</strain>
    </source>
</reference>